<keyword evidence="2" id="KW-1185">Reference proteome</keyword>
<organism evidence="2 3">
    <name type="scientific">Haemonchus contortus</name>
    <name type="common">Barber pole worm</name>
    <dbReference type="NCBI Taxonomy" id="6289"/>
    <lineage>
        <taxon>Eukaryota</taxon>
        <taxon>Metazoa</taxon>
        <taxon>Ecdysozoa</taxon>
        <taxon>Nematoda</taxon>
        <taxon>Chromadorea</taxon>
        <taxon>Rhabditida</taxon>
        <taxon>Rhabditina</taxon>
        <taxon>Rhabditomorpha</taxon>
        <taxon>Strongyloidea</taxon>
        <taxon>Trichostrongylidae</taxon>
        <taxon>Haemonchus</taxon>
    </lineage>
</organism>
<protein>
    <submittedName>
        <fullName evidence="3">E3 ubiquitin-protein ligase</fullName>
    </submittedName>
</protein>
<dbReference type="AlphaFoldDB" id="A0A7I4YVM8"/>
<evidence type="ECO:0000313" key="2">
    <source>
        <dbReference type="Proteomes" id="UP000025227"/>
    </source>
</evidence>
<sequence>VLSSIMIPHKNQLAKSWQFQALQNVPLVSDLCARLCCLGVVFLGTPDSSMLRSNTNVVTVEEDHTDGEPPKGDSPFLSSGKEQSCTRTTSIAHRLLQLCDQFESEFEGGGVYCDAAESDCVDELVLLPILVSESLREWCGACT</sequence>
<feature type="region of interest" description="Disordered" evidence="1">
    <location>
        <begin position="61"/>
        <end position="82"/>
    </location>
</feature>
<reference evidence="3" key="1">
    <citation type="submission" date="2020-12" db="UniProtKB">
        <authorList>
            <consortium name="WormBaseParasite"/>
        </authorList>
    </citation>
    <scope>IDENTIFICATION</scope>
    <source>
        <strain evidence="3">MHco3</strain>
    </source>
</reference>
<dbReference type="Proteomes" id="UP000025227">
    <property type="component" value="Unplaced"/>
</dbReference>
<evidence type="ECO:0000313" key="3">
    <source>
        <dbReference type="WBParaSite" id="HCON_00150290-00001"/>
    </source>
</evidence>
<name>A0A7I4YVM8_HAECO</name>
<proteinExistence type="predicted"/>
<accession>A0A7I4YVM8</accession>
<dbReference type="WBParaSite" id="HCON_00150290-00001">
    <property type="protein sequence ID" value="HCON_00150290-00001"/>
    <property type="gene ID" value="HCON_00150290"/>
</dbReference>
<evidence type="ECO:0000256" key="1">
    <source>
        <dbReference type="SAM" id="MobiDB-lite"/>
    </source>
</evidence>